<proteinExistence type="inferred from homology"/>
<evidence type="ECO:0000256" key="4">
    <source>
        <dbReference type="ARBA" id="ARBA00022729"/>
    </source>
</evidence>
<evidence type="ECO:0000256" key="3">
    <source>
        <dbReference type="ARBA" id="ARBA00022692"/>
    </source>
</evidence>
<dbReference type="Pfam" id="PF04389">
    <property type="entry name" value="Peptidase_M28"/>
    <property type="match status" value="1"/>
</dbReference>
<dbReference type="GO" id="GO:0005789">
    <property type="term" value="C:endoplasmic reticulum membrane"/>
    <property type="evidence" value="ECO:0007669"/>
    <property type="project" value="UniProtKB-SubCell"/>
</dbReference>
<keyword evidence="8" id="KW-0325">Glycoprotein</keyword>
<keyword evidence="6 10" id="KW-1133">Transmembrane helix</keyword>
<evidence type="ECO:0000256" key="5">
    <source>
        <dbReference type="ARBA" id="ARBA00022824"/>
    </source>
</evidence>
<evidence type="ECO:0000256" key="6">
    <source>
        <dbReference type="ARBA" id="ARBA00022989"/>
    </source>
</evidence>
<keyword evidence="5" id="KW-0256">Endoplasmic reticulum</keyword>
<evidence type="ECO:0000256" key="9">
    <source>
        <dbReference type="ARBA" id="ARBA00034873"/>
    </source>
</evidence>
<protein>
    <recommendedName>
        <fullName evidence="9">BOS complex subunit NCLN</fullName>
    </recommendedName>
</protein>
<feature type="domain" description="Peptidase M28" evidence="11">
    <location>
        <begin position="195"/>
        <end position="367"/>
    </location>
</feature>
<evidence type="ECO:0000313" key="12">
    <source>
        <dbReference type="EMBL" id="CAD6186346.1"/>
    </source>
</evidence>
<dbReference type="GO" id="GO:0009966">
    <property type="term" value="P:regulation of signal transduction"/>
    <property type="evidence" value="ECO:0007669"/>
    <property type="project" value="InterPro"/>
</dbReference>
<dbReference type="PROSITE" id="PS00018">
    <property type="entry name" value="EF_HAND_1"/>
    <property type="match status" value="1"/>
</dbReference>
<dbReference type="OrthoDB" id="5913609at2759"/>
<evidence type="ECO:0000256" key="2">
    <source>
        <dbReference type="ARBA" id="ARBA00007717"/>
    </source>
</evidence>
<dbReference type="InterPro" id="IPR018247">
    <property type="entry name" value="EF_Hand_1_Ca_BS"/>
</dbReference>
<accession>A0A8S1GS63</accession>
<dbReference type="Gene3D" id="3.40.630.10">
    <property type="entry name" value="Zn peptidases"/>
    <property type="match status" value="1"/>
</dbReference>
<dbReference type="CDD" id="cd03882">
    <property type="entry name" value="M28_nicalin_like"/>
    <property type="match status" value="1"/>
</dbReference>
<sequence length="543" mass="59486">MQEEILDVLRNPFIVFSLSFLLTVCVVSGSHQLGDAVDLEFQAYRLQQYEISGNMYGSYNYRLQYEAVSLNSKALRRCFVATWREVARRDLDELLSLSSGALLIFIPSDLDVLTEADRKLFIDLETRLRRTKTDLAVYVAPTSSEGPAVLADIEATSSVESTATQQLVRSVAANTIQFTSSDTQTGDAITYKPNNIVGRLNSGERSAPTIAFVAHYDSHAVFPGIANGSDSNGSGIVALLELLAVFSKFYEKPSTRPPYNLVFIWTAAGKYNYQGARQWIEDYQKGTEDEKLEIALCIEGIGSNGDLKMHTSKQPSENSVAARILRRLRSVSPNKTVDLVTKKISLTAVNSWEHEKFNIKRLPAVTISSFGSPTDSLRNSVLDGPSNINLDDLMANIRTIAEAVLGHMLSLPEGGVSGDVRVTSETTMLSRDAVDRQRVHHFVRQFASKPRPVGDKVATESASANIAVAASSYAQVSVSQVTFSDVKVYGGVANKVVAERVKPAVFELVIAAGVSAYLYAFYFTATHAQRFVEGAVHKIKKSL</sequence>
<keyword evidence="4" id="KW-0732">Signal</keyword>
<dbReference type="Proteomes" id="UP000835052">
    <property type="component" value="Unassembled WGS sequence"/>
</dbReference>
<gene>
    <name evidence="12" type="ORF">CAUJ_LOCUS2265</name>
</gene>
<comment type="similarity">
    <text evidence="2">Belongs to the nicastrin family.</text>
</comment>
<evidence type="ECO:0000259" key="11">
    <source>
        <dbReference type="Pfam" id="PF04389"/>
    </source>
</evidence>
<keyword evidence="13" id="KW-1185">Reference proteome</keyword>
<evidence type="ECO:0000256" key="1">
    <source>
        <dbReference type="ARBA" id="ARBA00004389"/>
    </source>
</evidence>
<comment type="subcellular location">
    <subcellularLocation>
        <location evidence="1">Endoplasmic reticulum membrane</location>
        <topology evidence="1">Single-pass membrane protein</topology>
    </subcellularLocation>
</comment>
<dbReference type="InterPro" id="IPR016574">
    <property type="entry name" value="Nicalin"/>
</dbReference>
<dbReference type="AlphaFoldDB" id="A0A8S1GS63"/>
<evidence type="ECO:0000256" key="10">
    <source>
        <dbReference type="SAM" id="Phobius"/>
    </source>
</evidence>
<evidence type="ECO:0000256" key="8">
    <source>
        <dbReference type="ARBA" id="ARBA00023180"/>
    </source>
</evidence>
<evidence type="ECO:0000256" key="7">
    <source>
        <dbReference type="ARBA" id="ARBA00023136"/>
    </source>
</evidence>
<comment type="caution">
    <text evidence="12">The sequence shown here is derived from an EMBL/GenBank/DDBJ whole genome shotgun (WGS) entry which is preliminary data.</text>
</comment>
<evidence type="ECO:0000313" key="13">
    <source>
        <dbReference type="Proteomes" id="UP000835052"/>
    </source>
</evidence>
<keyword evidence="3 10" id="KW-0812">Transmembrane</keyword>
<dbReference type="PANTHER" id="PTHR31826">
    <property type="entry name" value="NICALIN"/>
    <property type="match status" value="1"/>
</dbReference>
<dbReference type="SUPFAM" id="SSF53187">
    <property type="entry name" value="Zn-dependent exopeptidases"/>
    <property type="match status" value="1"/>
</dbReference>
<organism evidence="12 13">
    <name type="scientific">Caenorhabditis auriculariae</name>
    <dbReference type="NCBI Taxonomy" id="2777116"/>
    <lineage>
        <taxon>Eukaryota</taxon>
        <taxon>Metazoa</taxon>
        <taxon>Ecdysozoa</taxon>
        <taxon>Nematoda</taxon>
        <taxon>Chromadorea</taxon>
        <taxon>Rhabditida</taxon>
        <taxon>Rhabditina</taxon>
        <taxon>Rhabditomorpha</taxon>
        <taxon>Rhabditoidea</taxon>
        <taxon>Rhabditidae</taxon>
        <taxon>Peloderinae</taxon>
        <taxon>Caenorhabditis</taxon>
    </lineage>
</organism>
<reference evidence="12" key="1">
    <citation type="submission" date="2020-10" db="EMBL/GenBank/DDBJ databases">
        <authorList>
            <person name="Kikuchi T."/>
        </authorList>
    </citation>
    <scope>NUCLEOTIDE SEQUENCE</scope>
    <source>
        <strain evidence="12">NKZ352</strain>
    </source>
</reference>
<keyword evidence="7 10" id="KW-0472">Membrane</keyword>
<feature type="transmembrane region" description="Helical" evidence="10">
    <location>
        <begin position="12"/>
        <end position="31"/>
    </location>
</feature>
<dbReference type="InterPro" id="IPR007484">
    <property type="entry name" value="Peptidase_M28"/>
</dbReference>
<name>A0A8S1GS63_9PELO</name>
<dbReference type="EMBL" id="CAJGYM010000004">
    <property type="protein sequence ID" value="CAD6186346.1"/>
    <property type="molecule type" value="Genomic_DNA"/>
</dbReference>